<evidence type="ECO:0008006" key="3">
    <source>
        <dbReference type="Google" id="ProtNLM"/>
    </source>
</evidence>
<proteinExistence type="predicted"/>
<dbReference type="PANTHER" id="PTHR16166">
    <property type="entry name" value="VACUOLAR PROTEIN SORTING-ASSOCIATED PROTEIN VPS13"/>
    <property type="match status" value="1"/>
</dbReference>
<dbReference type="PANTHER" id="PTHR16166:SF130">
    <property type="entry name" value="PROTEIN SORTING-ASSOCIATED PROTEIN, PUTATIVE (DUF1162)-RELATED"/>
    <property type="match status" value="1"/>
</dbReference>
<dbReference type="OrthoDB" id="428159at2759"/>
<reference evidence="1 2" key="1">
    <citation type="submission" date="2015-01" db="EMBL/GenBank/DDBJ databases">
        <title>Genome of allotetraploid Gossypium barbadense reveals genomic plasticity and fiber elongation in cotton evolution.</title>
        <authorList>
            <person name="Chen X."/>
            <person name="Liu X."/>
            <person name="Zhao B."/>
            <person name="Zheng H."/>
            <person name="Hu Y."/>
            <person name="Lu G."/>
            <person name="Yang C."/>
            <person name="Chen J."/>
            <person name="Shan C."/>
            <person name="Zhang L."/>
            <person name="Zhou Y."/>
            <person name="Wang L."/>
            <person name="Guo W."/>
            <person name="Bai Y."/>
            <person name="Ruan J."/>
            <person name="Shangguan X."/>
            <person name="Mao Y."/>
            <person name="Jiang J."/>
            <person name="Zhu Y."/>
            <person name="Lei J."/>
            <person name="Kang H."/>
            <person name="Chen S."/>
            <person name="He X."/>
            <person name="Wang R."/>
            <person name="Wang Y."/>
            <person name="Chen J."/>
            <person name="Wang L."/>
            <person name="Yu S."/>
            <person name="Wang B."/>
            <person name="Wei J."/>
            <person name="Song S."/>
            <person name="Lu X."/>
            <person name="Gao Z."/>
            <person name="Gu W."/>
            <person name="Deng X."/>
            <person name="Ma D."/>
            <person name="Wang S."/>
            <person name="Liang W."/>
            <person name="Fang L."/>
            <person name="Cai C."/>
            <person name="Zhu X."/>
            <person name="Zhou B."/>
            <person name="Zhang Y."/>
            <person name="Chen Z."/>
            <person name="Xu S."/>
            <person name="Zhu R."/>
            <person name="Wang S."/>
            <person name="Zhang T."/>
            <person name="Zhao G."/>
        </authorList>
    </citation>
    <scope>NUCLEOTIDE SEQUENCE [LARGE SCALE GENOMIC DNA]</scope>
    <source>
        <strain evidence="2">cv. Xinhai21</strain>
        <tissue evidence="1">Leaf</tissue>
    </source>
</reference>
<dbReference type="InterPro" id="IPR026847">
    <property type="entry name" value="VPS13"/>
</dbReference>
<name>A0A2P5YE92_GOSBA</name>
<sequence length="1937" mass="218486">MFFNNFIKRILSSLLRPWLEQDLELDLQLGFINSTAVAKNIRLDTSTLNRLIIDGSSSSRFFFKEFVIEEFVVRFSNWSDSAFVFEARGVKVTMSLEEMEEEGTAKVRNSSNAALESLKKDLSLIDPEGSALHDILEAILATTCGRNRFQSSFLNLILQHCRLQILGINLQVQFPTLDDSFVYLLDLEKLNAESLHFVHGCLCKGLVNVLFLPLKEGSLVVSGSSFKIGYKKSNQINHVCSSTALVTCIKLNDLELVEFNLRASELSFSFSPVDFPVFMEVSKVPSKEFKRVRSGRYLWRIAAIKIGHVISSPKLSWYKLVSLTSLWMHYVNHYEYLLSLIQYSPNHLLERPDIKMLRDKVILKSAKHYWEVIFDIEKELPAEAIAQARKIARYKALSSGEQPENYSEPSVSAHFKTFVQKVMQKIQPLEHLLFWRRYAKQDELFARHLGNVSDNSYSRFRFILSLGKIYITLSSMSAVEPVNEKVKTRIGISYSDGFLFRLSIKVFLLMYTKDIFKQTLSFSCGKVKVKYFISSVGEENERVKNLKVILHGEPAKIFLFSESNKSSTINHAEGGCDPCLENFIGKMCLDWIRDCEQFEESEIKCPRSPQLLFEMKSFLRHPDLKKLGSGLWKCNLTVGKFNIALQYLSVISVVMLLRQIQHALHWTRGNENARDLPYPPQNTTVHQPEDSWENKYECYSSKIKKFFMRMLPGKCIQIGVLIAGPCIQLSSRKTGPRNANEGVNNHVVNEDDFHLGFDIHDIEVVVWPSSKSDLAPIHAFTEQDDEYPECLRLQEPKILDMPKLENNKYTSKDANSLHFCLKLNGLLAYLEDTVDRHKNQIFVLDPITFRFSSFRQCAHSFSTSSIAFSTAFYGLAMGFALLLFMDELSACFQALTGLLSDLSHICSNFGSPANESFEMLRHYRVSGATEDEELSIATPLMCNNTFLINGIIKLKSMDIFLCGSRIRNKARGSKMVFGAASSTNSAADNLSDCGIQSVIVRYQEYIKKSMPQNSTSASVNEMLDVSTSEASTSNMAEDTSFSSELQPSVQSPDFLKKLGFTSNVSVPASSHWIFMKMEVAEVFVTRCSVKNILIGAQKVNKLRSSLHVGAKSQAIAWGIQDGFLCLETEALAMFIQCSASYLHHIKNALSIVKSTARSMPRPALDHFVGGHAQEMLLTSQQVKWGLPEAFNFDVSQFSLALVVESESCHIREFVLELDLILNLDLDNMQQKFMLKLSRLSVFSQDIRQSGEDEIQVLNFSSAQSNLPSQRLSGESAVAFQRDGSFRIDDSYPRASVSEGAFCLRHQGYILKHLTASLSVEKGKVIPLDPIQVWVGSGSVSGFDMKFSLSELEMILSMVSSFSGLSLKGSTGQSVQRNWSYNTPDDNDFEARIPNGAIVAIQDVHQHLYFTVEGGENKYAIGGSVHYSFVGERALFRVKYHKQRKWKSSVLWFSLISLHAKDNSGEPLRLNSKPGSGFVELSSTSDNAWSLWRVLFYQPTYDGDIDWEPYNCVLRNTFYLVNKKNDCAVAFNDRVPVFVKKPGNPLKFKVLSDMSVAQDVAETEINLGAHEDGKRSYGQRGNLPCIGISIDKVSLTIFHELSDANDRFPLLHACIFDTQITLQILSTKIRVISTSKALLQHFDAQANFWRDFLHPVEICTFYRSSPQNQHGVPVHVYCRTKELEISLTELSLDILLFVVGKLNLAGPFSLRSSMILANCCKVENQTGLNLLCRFSGNQSVTVGRKQSPSIFLRLSAFESQPPETEPVVSIQLSVPGLFTTSPVHLSLLGAQVLSWRTRILSLQDSKSYPGPFIVVDISRKQEDGLSIVVSPLIRIQNETKLSIELRIRRPERMEDEFVSMSLKAGDTFDDSMASFDAIHLSGGFRKALMSLNVSYNMYYDLGGVGLWLVMCLPKLFKNRSPFSCTCIWGYVSSVWLKL</sequence>
<dbReference type="GO" id="GO:0006623">
    <property type="term" value="P:protein targeting to vacuole"/>
    <property type="evidence" value="ECO:0007669"/>
    <property type="project" value="TreeGrafter"/>
</dbReference>
<dbReference type="GO" id="GO:0045053">
    <property type="term" value="P:protein retention in Golgi apparatus"/>
    <property type="evidence" value="ECO:0007669"/>
    <property type="project" value="TreeGrafter"/>
</dbReference>
<evidence type="ECO:0000313" key="2">
    <source>
        <dbReference type="Proteomes" id="UP000239757"/>
    </source>
</evidence>
<dbReference type="Proteomes" id="UP000239757">
    <property type="component" value="Unassembled WGS sequence"/>
</dbReference>
<dbReference type="EMBL" id="KZ663301">
    <property type="protein sequence ID" value="PPS13906.1"/>
    <property type="molecule type" value="Genomic_DNA"/>
</dbReference>
<accession>A0A2P5YE92</accession>
<evidence type="ECO:0000313" key="1">
    <source>
        <dbReference type="EMBL" id="PPS13906.1"/>
    </source>
</evidence>
<organism evidence="1 2">
    <name type="scientific">Gossypium barbadense</name>
    <name type="common">Sea Island cotton</name>
    <name type="synonym">Hibiscus barbadensis</name>
    <dbReference type="NCBI Taxonomy" id="3634"/>
    <lineage>
        <taxon>Eukaryota</taxon>
        <taxon>Viridiplantae</taxon>
        <taxon>Streptophyta</taxon>
        <taxon>Embryophyta</taxon>
        <taxon>Tracheophyta</taxon>
        <taxon>Spermatophyta</taxon>
        <taxon>Magnoliopsida</taxon>
        <taxon>eudicotyledons</taxon>
        <taxon>Gunneridae</taxon>
        <taxon>Pentapetalae</taxon>
        <taxon>rosids</taxon>
        <taxon>malvids</taxon>
        <taxon>Malvales</taxon>
        <taxon>Malvaceae</taxon>
        <taxon>Malvoideae</taxon>
        <taxon>Gossypium</taxon>
    </lineage>
</organism>
<gene>
    <name evidence="1" type="ORF">GOBAR_AA06664</name>
</gene>
<protein>
    <recommendedName>
        <fullName evidence="3">Vacuolar protein sorting-associated protein 13 VPS13 adaptor binding domain-containing protein</fullName>
    </recommendedName>
</protein>